<dbReference type="AlphaFoldDB" id="B8ENH9"/>
<dbReference type="PANTHER" id="PTHR35335">
    <property type="entry name" value="UPF0716 PROTEIN FXSA"/>
    <property type="match status" value="1"/>
</dbReference>
<feature type="region of interest" description="Disordered" evidence="1">
    <location>
        <begin position="123"/>
        <end position="168"/>
    </location>
</feature>
<dbReference type="eggNOG" id="COG3030">
    <property type="taxonomic scope" value="Bacteria"/>
</dbReference>
<proteinExistence type="predicted"/>
<dbReference type="NCBIfam" id="NF008528">
    <property type="entry name" value="PRK11463.1-2"/>
    <property type="match status" value="1"/>
</dbReference>
<evidence type="ECO:0000313" key="4">
    <source>
        <dbReference type="Proteomes" id="UP000002257"/>
    </source>
</evidence>
<name>B8ENH9_METSB</name>
<dbReference type="EMBL" id="CP001280">
    <property type="protein sequence ID" value="ACK50110.1"/>
    <property type="molecule type" value="Genomic_DNA"/>
</dbReference>
<dbReference type="Proteomes" id="UP000002257">
    <property type="component" value="Chromosome"/>
</dbReference>
<dbReference type="InterPro" id="IPR007313">
    <property type="entry name" value="FxsA"/>
</dbReference>
<feature type="compositionally biased region" description="Basic and acidic residues" evidence="1">
    <location>
        <begin position="147"/>
        <end position="168"/>
    </location>
</feature>
<dbReference type="Pfam" id="PF04186">
    <property type="entry name" value="FxsA"/>
    <property type="match status" value="1"/>
</dbReference>
<keyword evidence="2" id="KW-0472">Membrane</keyword>
<keyword evidence="2" id="KW-0812">Transmembrane</keyword>
<reference evidence="3 4" key="1">
    <citation type="journal article" date="2010" name="J. Bacteriol.">
        <title>Complete genome sequence of the aerobic facultative methanotroph Methylocella silvestris BL2.</title>
        <authorList>
            <person name="Chen Y."/>
            <person name="Crombie A."/>
            <person name="Rahman M.T."/>
            <person name="Dedysh S.N."/>
            <person name="Liesack W."/>
            <person name="Stott M.B."/>
            <person name="Alam M."/>
            <person name="Theisen A.R."/>
            <person name="Murrell J.C."/>
            <person name="Dunfield P.F."/>
        </authorList>
    </citation>
    <scope>NUCLEOTIDE SEQUENCE [LARGE SCALE GENOMIC DNA]</scope>
    <source>
        <strain evidence="4">DSM 15510 / CIP 108128 / LMG 27833 / NCIMB 13906 / BL2</strain>
    </source>
</reference>
<keyword evidence="4" id="KW-1185">Reference proteome</keyword>
<evidence type="ECO:0000313" key="3">
    <source>
        <dbReference type="EMBL" id="ACK50110.1"/>
    </source>
</evidence>
<organism evidence="3 4">
    <name type="scientific">Methylocella silvestris (strain DSM 15510 / CIP 108128 / LMG 27833 / NCIMB 13906 / BL2)</name>
    <dbReference type="NCBI Taxonomy" id="395965"/>
    <lineage>
        <taxon>Bacteria</taxon>
        <taxon>Pseudomonadati</taxon>
        <taxon>Pseudomonadota</taxon>
        <taxon>Alphaproteobacteria</taxon>
        <taxon>Hyphomicrobiales</taxon>
        <taxon>Beijerinckiaceae</taxon>
        <taxon>Methylocella</taxon>
    </lineage>
</organism>
<dbReference type="RefSeq" id="WP_012590180.1">
    <property type="nucleotide sequence ID" value="NC_011666.1"/>
</dbReference>
<gene>
    <name evidence="3" type="ordered locus">Msil_1141</name>
</gene>
<feature type="transmembrane region" description="Helical" evidence="2">
    <location>
        <begin position="88"/>
        <end position="112"/>
    </location>
</feature>
<dbReference type="STRING" id="395965.Msil_1141"/>
<dbReference type="GO" id="GO:0016020">
    <property type="term" value="C:membrane"/>
    <property type="evidence" value="ECO:0007669"/>
    <property type="project" value="InterPro"/>
</dbReference>
<evidence type="ECO:0000256" key="1">
    <source>
        <dbReference type="SAM" id="MobiDB-lite"/>
    </source>
</evidence>
<sequence length="168" mass="18125">MVLSMRLSGKIPLFFALWLLAEFAAFTLVSGMVGLLGALFLCLLTSLAGLAMLRRLGFSTALQLRRAMAARSSGQTGASREAMLDGALVGFGAVLLIIPGFVSDFFGLALAAPSVRNWIQERMSTGRTSRGPGRKGAPTLVDLDPQEWSRVEQPKEPDRLEPTDRRSS</sequence>
<protein>
    <submittedName>
        <fullName evidence="3">FxsA cytoplasmic membrane protein</fullName>
    </submittedName>
</protein>
<dbReference type="PANTHER" id="PTHR35335:SF1">
    <property type="entry name" value="UPF0716 PROTEIN FXSA"/>
    <property type="match status" value="1"/>
</dbReference>
<keyword evidence="2" id="KW-1133">Transmembrane helix</keyword>
<evidence type="ECO:0000256" key="2">
    <source>
        <dbReference type="SAM" id="Phobius"/>
    </source>
</evidence>
<dbReference type="HOGENOM" id="CLU_1711124_0_0_5"/>
<accession>B8ENH9</accession>
<dbReference type="KEGG" id="msl:Msil_1141"/>
<feature type="transmembrane region" description="Helical" evidence="2">
    <location>
        <begin position="35"/>
        <end position="56"/>
    </location>
</feature>